<dbReference type="InParanoid" id="A0A059BXD3"/>
<feature type="transmembrane region" description="Helical" evidence="1">
    <location>
        <begin position="29"/>
        <end position="52"/>
    </location>
</feature>
<dbReference type="FunCoup" id="A0A059BXD3">
    <property type="interactions" value="1463"/>
</dbReference>
<gene>
    <name evidence="2" type="ORF">EUGRSUZ_F04013</name>
</gene>
<feature type="transmembrane region" description="Helical" evidence="1">
    <location>
        <begin position="72"/>
        <end position="95"/>
    </location>
</feature>
<keyword evidence="1" id="KW-0812">Transmembrane</keyword>
<proteinExistence type="predicted"/>
<keyword evidence="1" id="KW-1133">Transmembrane helix</keyword>
<organism evidence="2">
    <name type="scientific">Eucalyptus grandis</name>
    <name type="common">Flooded gum</name>
    <dbReference type="NCBI Taxonomy" id="71139"/>
    <lineage>
        <taxon>Eukaryota</taxon>
        <taxon>Viridiplantae</taxon>
        <taxon>Streptophyta</taxon>
        <taxon>Embryophyta</taxon>
        <taxon>Tracheophyta</taxon>
        <taxon>Spermatophyta</taxon>
        <taxon>Magnoliopsida</taxon>
        <taxon>eudicotyledons</taxon>
        <taxon>Gunneridae</taxon>
        <taxon>Pentapetalae</taxon>
        <taxon>rosids</taxon>
        <taxon>malvids</taxon>
        <taxon>Myrtales</taxon>
        <taxon>Myrtaceae</taxon>
        <taxon>Myrtoideae</taxon>
        <taxon>Eucalypteae</taxon>
        <taxon>Eucalyptus</taxon>
    </lineage>
</organism>
<reference evidence="2" key="1">
    <citation type="submission" date="2013-07" db="EMBL/GenBank/DDBJ databases">
        <title>The genome of Eucalyptus grandis.</title>
        <authorList>
            <person name="Schmutz J."/>
            <person name="Hayes R."/>
            <person name="Myburg A."/>
            <person name="Tuskan G."/>
            <person name="Grattapaglia D."/>
            <person name="Rokhsar D.S."/>
        </authorList>
    </citation>
    <scope>NUCLEOTIDE SEQUENCE</scope>
    <source>
        <tissue evidence="2">Leaf extractions</tissue>
    </source>
</reference>
<dbReference type="PANTHER" id="PTHR33133">
    <property type="entry name" value="OS08G0107100 PROTEIN-RELATED"/>
    <property type="match status" value="1"/>
</dbReference>
<accession>A0A059BXD3</accession>
<dbReference type="EMBL" id="KK198758">
    <property type="protein sequence ID" value="KCW70883.1"/>
    <property type="molecule type" value="Genomic_DNA"/>
</dbReference>
<feature type="transmembrane region" description="Helical" evidence="1">
    <location>
        <begin position="251"/>
        <end position="278"/>
    </location>
</feature>
<feature type="transmembrane region" description="Helical" evidence="1">
    <location>
        <begin position="217"/>
        <end position="239"/>
    </location>
</feature>
<dbReference type="OMA" id="WYLSIVI"/>
<feature type="transmembrane region" description="Helical" evidence="1">
    <location>
        <begin position="124"/>
        <end position="145"/>
    </location>
</feature>
<dbReference type="PANTHER" id="PTHR33133:SF27">
    <property type="entry name" value="G-PROTEIN COUPLED RECEPTORS FAMILY 1 PROFILE DOMAIN-CONTAINING PROTEIN"/>
    <property type="match status" value="1"/>
</dbReference>
<keyword evidence="1" id="KW-0472">Membrane</keyword>
<evidence type="ECO:0000256" key="1">
    <source>
        <dbReference type="SAM" id="Phobius"/>
    </source>
</evidence>
<name>A0A059BXD3_EUCGR</name>
<dbReference type="GO" id="GO:0016020">
    <property type="term" value="C:membrane"/>
    <property type="evidence" value="ECO:0000318"/>
    <property type="project" value="GO_Central"/>
</dbReference>
<protein>
    <submittedName>
        <fullName evidence="2">Uncharacterized protein</fullName>
    </submittedName>
</protein>
<evidence type="ECO:0000313" key="2">
    <source>
        <dbReference type="EMBL" id="KCW70883.1"/>
    </source>
</evidence>
<feature type="transmembrane region" description="Helical" evidence="1">
    <location>
        <begin position="157"/>
        <end position="178"/>
    </location>
</feature>
<dbReference type="Gramene" id="KCW70883">
    <property type="protein sequence ID" value="KCW70883"/>
    <property type="gene ID" value="EUGRSUZ_F04013"/>
</dbReference>
<dbReference type="AlphaFoldDB" id="A0A059BXD3"/>
<sequence length="309" mass="34716">MASSPSNAIWVLREAIRIPAWNQKLTIQVMLLISCPTFLLVLLHFSLAGPLLEKVENGYEQSRLDPGDVRALALIESFFLLAFSLVSFSGMMLVINGSTFPRATRPTSLRDLISRIRSRWKKPFLTWLCVSVLTAAYLVMLFLFMQFANFMRAFDGNLALAIGVVAAAAAMLLLYFYLAPKWVLELVISVVEDDWQGVKALGVRGEELIRGKKMEGFILVLALALLSYPIYVLFYVMITDDEDHLAPMVKVGFGFCVTILLCLVNSFGYAVFTVFYYVCNERQEEKLEVELRHGHDLVPSSVQVDHSGP</sequence>